<reference evidence="3 4" key="1">
    <citation type="submission" date="2021-08" db="EMBL/GenBank/DDBJ databases">
        <title>Draft Genome Sequence of Phanerochaete sordida strain YK-624.</title>
        <authorList>
            <person name="Mori T."/>
            <person name="Dohra H."/>
            <person name="Suzuki T."/>
            <person name="Kawagishi H."/>
            <person name="Hirai H."/>
        </authorList>
    </citation>
    <scope>NUCLEOTIDE SEQUENCE [LARGE SCALE GENOMIC DNA]</scope>
    <source>
        <strain evidence="3 4">YK-624</strain>
    </source>
</reference>
<keyword evidence="2" id="KW-0472">Membrane</keyword>
<protein>
    <submittedName>
        <fullName evidence="3">Transcriptional regulator, putative</fullName>
    </submittedName>
</protein>
<dbReference type="Proteomes" id="UP000703269">
    <property type="component" value="Unassembled WGS sequence"/>
</dbReference>
<feature type="region of interest" description="Disordered" evidence="1">
    <location>
        <begin position="360"/>
        <end position="392"/>
    </location>
</feature>
<gene>
    <name evidence="3" type="ORF">PsYK624_021050</name>
</gene>
<feature type="compositionally biased region" description="Low complexity" evidence="1">
    <location>
        <begin position="670"/>
        <end position="681"/>
    </location>
</feature>
<feature type="compositionally biased region" description="Polar residues" evidence="1">
    <location>
        <begin position="738"/>
        <end position="747"/>
    </location>
</feature>
<organism evidence="3 4">
    <name type="scientific">Phanerochaete sordida</name>
    <dbReference type="NCBI Taxonomy" id="48140"/>
    <lineage>
        <taxon>Eukaryota</taxon>
        <taxon>Fungi</taxon>
        <taxon>Dikarya</taxon>
        <taxon>Basidiomycota</taxon>
        <taxon>Agaricomycotina</taxon>
        <taxon>Agaricomycetes</taxon>
        <taxon>Polyporales</taxon>
        <taxon>Phanerochaetaceae</taxon>
        <taxon>Phanerochaete</taxon>
    </lineage>
</organism>
<dbReference type="EMBL" id="BPQB01000003">
    <property type="protein sequence ID" value="GJE86025.1"/>
    <property type="molecule type" value="Genomic_DNA"/>
</dbReference>
<evidence type="ECO:0000313" key="4">
    <source>
        <dbReference type="Proteomes" id="UP000703269"/>
    </source>
</evidence>
<feature type="region of interest" description="Disordered" evidence="1">
    <location>
        <begin position="320"/>
        <end position="341"/>
    </location>
</feature>
<evidence type="ECO:0000256" key="1">
    <source>
        <dbReference type="SAM" id="MobiDB-lite"/>
    </source>
</evidence>
<feature type="transmembrane region" description="Helical" evidence="2">
    <location>
        <begin position="149"/>
        <end position="170"/>
    </location>
</feature>
<evidence type="ECO:0000313" key="3">
    <source>
        <dbReference type="EMBL" id="GJE86025.1"/>
    </source>
</evidence>
<evidence type="ECO:0000256" key="2">
    <source>
        <dbReference type="SAM" id="Phobius"/>
    </source>
</evidence>
<name>A0A9P3G1L2_9APHY</name>
<feature type="transmembrane region" description="Helical" evidence="2">
    <location>
        <begin position="224"/>
        <end position="246"/>
    </location>
</feature>
<feature type="region of interest" description="Disordered" evidence="1">
    <location>
        <begin position="640"/>
        <end position="747"/>
    </location>
</feature>
<feature type="compositionally biased region" description="Polar residues" evidence="1">
    <location>
        <begin position="641"/>
        <end position="669"/>
    </location>
</feature>
<proteinExistence type="predicted"/>
<keyword evidence="2" id="KW-1133">Transmembrane helix</keyword>
<dbReference type="OrthoDB" id="2564696at2759"/>
<accession>A0A9P3G1L2</accession>
<comment type="caution">
    <text evidence="3">The sequence shown here is derived from an EMBL/GenBank/DDBJ whole genome shotgun (WGS) entry which is preliminary data.</text>
</comment>
<dbReference type="AlphaFoldDB" id="A0A9P3G1L2"/>
<feature type="transmembrane region" description="Helical" evidence="2">
    <location>
        <begin position="35"/>
        <end position="53"/>
    </location>
</feature>
<keyword evidence="4" id="KW-1185">Reference proteome</keyword>
<keyword evidence="2" id="KW-0812">Transmembrane</keyword>
<sequence>MESTLLHVFNSRNHHLAGTTPEDKQTDVQYILSDVPFFAVGIFAFGACTFLLIQKRLNWITACLHGAVLSAFTGAILDLVQLIARGNHSAASVQNTNPFLALTITREIAYSLSFGLRYVSYWGFVGSPPMGGGKDACDLHSGSWGRWGITGLVLQWALVVATLAITALQVVFRVYTPVQQNSVVQDAEGALEACVSAVLILKLFLNIYLAALDSYGATRRLRLFLRYLPVMFALLISTAIGVGNILEQLFSETVLGHFMQGIELYILVLYMLVDAFRPQPTSMRRNRSSSFHNMPPVMARSSEFLLGPPKVPEPKFNPMFGNEGNPFTEPEQAKAPQPWEPSLAGYSLRVSNWFGRRPSKKSITTATEPASHHSWAHDQAERGMSPVTEAAETPLSEKVAFAANPVEPRQSPVAMAPGVATIVVSDPVDPVDVASPHALTVAVPPRVYTRTPDAELLRPVPPRARGSLQSTESPVHGLYGIVNTKRPPSAASLELDDPRDVFDRSARSSGISGLLREQAELDKSIAALRLLSRGDDSRRSSSTDAPSPNRFSLSVFPEPPWGRASTASTVLPAPVLMAVAGHRAETASPERTRQQSVPLSELGMSDADLVPPSRRNMMTASGGTQYEITSFIGHLTHPGHSLQNSISTQASISGPTDTSSKTDTALTSIPESAPPSAGSESGRPKVVTQIPSDAEAGPSKLPSPVRTLTVGGKVRPVGLPAGPRLATSTLPPSVRPVRTSSYAQTPF</sequence>
<feature type="transmembrane region" description="Helical" evidence="2">
    <location>
        <begin position="190"/>
        <end position="212"/>
    </location>
</feature>
<feature type="region of interest" description="Disordered" evidence="1">
    <location>
        <begin position="533"/>
        <end position="554"/>
    </location>
</feature>